<reference evidence="1 3" key="2">
    <citation type="journal article" date="2018" name="Plant J.">
        <title>The Physcomitrella patens chromosome-scale assembly reveals moss genome structure and evolution.</title>
        <authorList>
            <person name="Lang D."/>
            <person name="Ullrich K.K."/>
            <person name="Murat F."/>
            <person name="Fuchs J."/>
            <person name="Jenkins J."/>
            <person name="Haas F.B."/>
            <person name="Piednoel M."/>
            <person name="Gundlach H."/>
            <person name="Van Bel M."/>
            <person name="Meyberg R."/>
            <person name="Vives C."/>
            <person name="Morata J."/>
            <person name="Symeonidi A."/>
            <person name="Hiss M."/>
            <person name="Muchero W."/>
            <person name="Kamisugi Y."/>
            <person name="Saleh O."/>
            <person name="Blanc G."/>
            <person name="Decker E.L."/>
            <person name="van Gessel N."/>
            <person name="Grimwood J."/>
            <person name="Hayes R.D."/>
            <person name="Graham S.W."/>
            <person name="Gunter L.E."/>
            <person name="McDaniel S.F."/>
            <person name="Hoernstein S.N.W."/>
            <person name="Larsson A."/>
            <person name="Li F.W."/>
            <person name="Perroud P.F."/>
            <person name="Phillips J."/>
            <person name="Ranjan P."/>
            <person name="Rokshar D.S."/>
            <person name="Rothfels C.J."/>
            <person name="Schneider L."/>
            <person name="Shu S."/>
            <person name="Stevenson D.W."/>
            <person name="Thummler F."/>
            <person name="Tillich M."/>
            <person name="Villarreal Aguilar J.C."/>
            <person name="Widiez T."/>
            <person name="Wong G.K."/>
            <person name="Wymore A."/>
            <person name="Zhang Y."/>
            <person name="Zimmer A.D."/>
            <person name="Quatrano R.S."/>
            <person name="Mayer K.F.X."/>
            <person name="Goodstein D."/>
            <person name="Casacuberta J.M."/>
            <person name="Vandepoele K."/>
            <person name="Reski R."/>
            <person name="Cuming A.C."/>
            <person name="Tuskan G.A."/>
            <person name="Maumus F."/>
            <person name="Salse J."/>
            <person name="Schmutz J."/>
            <person name="Rensing S.A."/>
        </authorList>
    </citation>
    <scope>NUCLEOTIDE SEQUENCE [LARGE SCALE GENOMIC DNA]</scope>
    <source>
        <strain evidence="2 3">cv. Gransden 2004</strain>
    </source>
</reference>
<keyword evidence="3" id="KW-1185">Reference proteome</keyword>
<dbReference type="EnsemblPlants" id="Pp3c4_13114V3.1">
    <property type="protein sequence ID" value="PAC:32920346.CDS.1"/>
    <property type="gene ID" value="Pp3c4_13114"/>
</dbReference>
<dbReference type="EMBL" id="ABEU02000004">
    <property type="protein sequence ID" value="PNR55248.1"/>
    <property type="molecule type" value="Genomic_DNA"/>
</dbReference>
<gene>
    <name evidence="1" type="ORF">PHYPA_006143</name>
</gene>
<organism evidence="1">
    <name type="scientific">Physcomitrium patens</name>
    <name type="common">Spreading-leaved earth moss</name>
    <name type="synonym">Physcomitrella patens</name>
    <dbReference type="NCBI Taxonomy" id="3218"/>
    <lineage>
        <taxon>Eukaryota</taxon>
        <taxon>Viridiplantae</taxon>
        <taxon>Streptophyta</taxon>
        <taxon>Embryophyta</taxon>
        <taxon>Bryophyta</taxon>
        <taxon>Bryophytina</taxon>
        <taxon>Bryopsida</taxon>
        <taxon>Funariidae</taxon>
        <taxon>Funariales</taxon>
        <taxon>Funariaceae</taxon>
        <taxon>Physcomitrium</taxon>
    </lineage>
</organism>
<reference evidence="1 3" key="1">
    <citation type="journal article" date="2008" name="Science">
        <title>The Physcomitrella genome reveals evolutionary insights into the conquest of land by plants.</title>
        <authorList>
            <person name="Rensing S."/>
            <person name="Lang D."/>
            <person name="Zimmer A."/>
            <person name="Terry A."/>
            <person name="Salamov A."/>
            <person name="Shapiro H."/>
            <person name="Nishiyama T."/>
            <person name="Perroud P.-F."/>
            <person name="Lindquist E."/>
            <person name="Kamisugi Y."/>
            <person name="Tanahashi T."/>
            <person name="Sakakibara K."/>
            <person name="Fujita T."/>
            <person name="Oishi K."/>
            <person name="Shin-I T."/>
            <person name="Kuroki Y."/>
            <person name="Toyoda A."/>
            <person name="Suzuki Y."/>
            <person name="Hashimoto A."/>
            <person name="Yamaguchi K."/>
            <person name="Sugano A."/>
            <person name="Kohara Y."/>
            <person name="Fujiyama A."/>
            <person name="Anterola A."/>
            <person name="Aoki S."/>
            <person name="Ashton N."/>
            <person name="Barbazuk W.B."/>
            <person name="Barker E."/>
            <person name="Bennetzen J."/>
            <person name="Bezanilla M."/>
            <person name="Blankenship R."/>
            <person name="Cho S.H."/>
            <person name="Dutcher S."/>
            <person name="Estelle M."/>
            <person name="Fawcett J.A."/>
            <person name="Gundlach H."/>
            <person name="Hanada K."/>
            <person name="Heyl A."/>
            <person name="Hicks K.A."/>
            <person name="Hugh J."/>
            <person name="Lohr M."/>
            <person name="Mayer K."/>
            <person name="Melkozernov A."/>
            <person name="Murata T."/>
            <person name="Nelson D."/>
            <person name="Pils B."/>
            <person name="Prigge M."/>
            <person name="Reiss B."/>
            <person name="Renner T."/>
            <person name="Rombauts S."/>
            <person name="Rushton P."/>
            <person name="Sanderfoot A."/>
            <person name="Schween G."/>
            <person name="Shiu S.-H."/>
            <person name="Stueber K."/>
            <person name="Theodoulou F.L."/>
            <person name="Tu H."/>
            <person name="Van de Peer Y."/>
            <person name="Verrier P.J."/>
            <person name="Waters E."/>
            <person name="Wood A."/>
            <person name="Yang L."/>
            <person name="Cove D."/>
            <person name="Cuming A."/>
            <person name="Hasebe M."/>
            <person name="Lucas S."/>
            <person name="Mishler D.B."/>
            <person name="Reski R."/>
            <person name="Grigoriev I."/>
            <person name="Quatrano R.S."/>
            <person name="Boore J.L."/>
        </authorList>
    </citation>
    <scope>NUCLEOTIDE SEQUENCE [LARGE SCALE GENOMIC DNA]</scope>
    <source>
        <strain evidence="2 3">cv. Gransden 2004</strain>
    </source>
</reference>
<protein>
    <submittedName>
        <fullName evidence="1 2">Uncharacterized protein</fullName>
    </submittedName>
</protein>
<proteinExistence type="predicted"/>
<dbReference type="Gramene" id="Pp3c4_13114V3.1">
    <property type="protein sequence ID" value="PAC:32920346.CDS.1"/>
    <property type="gene ID" value="Pp3c4_13114"/>
</dbReference>
<dbReference type="AlphaFoldDB" id="A0A2K1KN91"/>
<sequence length="107" mass="12065">MENNNTSGPRSMEGAPQYLKDLLTLIKQETLLLRTWTTYNVFAIGSKPDWEILPPADYLPRDMTLLGELFATIPREVNIDGRIIPPKEAPCALNISALQHHQLPPRS</sequence>
<evidence type="ECO:0000313" key="2">
    <source>
        <dbReference type="EnsemblPlants" id="PAC:32920346.CDS.1"/>
    </source>
</evidence>
<dbReference type="Proteomes" id="UP000006727">
    <property type="component" value="Chromosome 4"/>
</dbReference>
<evidence type="ECO:0000313" key="3">
    <source>
        <dbReference type="Proteomes" id="UP000006727"/>
    </source>
</evidence>
<dbReference type="InParanoid" id="A0A2K1KN91"/>
<reference evidence="2" key="3">
    <citation type="submission" date="2020-12" db="UniProtKB">
        <authorList>
            <consortium name="EnsemblPlants"/>
        </authorList>
    </citation>
    <scope>IDENTIFICATION</scope>
</reference>
<accession>A0A2K1KN91</accession>
<name>A0A2K1KN91_PHYPA</name>
<evidence type="ECO:0000313" key="1">
    <source>
        <dbReference type="EMBL" id="PNR55248.1"/>
    </source>
</evidence>